<comment type="caution">
    <text evidence="2">The sequence shown here is derived from an EMBL/GenBank/DDBJ whole genome shotgun (WGS) entry which is preliminary data.</text>
</comment>
<dbReference type="AlphaFoldDB" id="A0A9P1G743"/>
<evidence type="ECO:0000313" key="3">
    <source>
        <dbReference type="EMBL" id="CAL4789885.1"/>
    </source>
</evidence>
<evidence type="ECO:0000256" key="1">
    <source>
        <dbReference type="SAM" id="MobiDB-lite"/>
    </source>
</evidence>
<evidence type="ECO:0000313" key="2">
    <source>
        <dbReference type="EMBL" id="CAI4002573.1"/>
    </source>
</evidence>
<name>A0A9P1G743_9DINO</name>
<proteinExistence type="predicted"/>
<gene>
    <name evidence="2" type="ORF">C1SCF055_LOCUS28519</name>
</gene>
<protein>
    <submittedName>
        <fullName evidence="2">Uncharacterized protein</fullName>
    </submittedName>
</protein>
<evidence type="ECO:0000313" key="4">
    <source>
        <dbReference type="Proteomes" id="UP001152797"/>
    </source>
</evidence>
<dbReference type="EMBL" id="CAMXCT030003122">
    <property type="protein sequence ID" value="CAL4789885.1"/>
    <property type="molecule type" value="Genomic_DNA"/>
</dbReference>
<dbReference type="EMBL" id="CAMXCT010003122">
    <property type="protein sequence ID" value="CAI4002573.1"/>
    <property type="molecule type" value="Genomic_DNA"/>
</dbReference>
<feature type="region of interest" description="Disordered" evidence="1">
    <location>
        <begin position="209"/>
        <end position="247"/>
    </location>
</feature>
<keyword evidence="4" id="KW-1185">Reference proteome</keyword>
<dbReference type="EMBL" id="CAMXCT020003122">
    <property type="protein sequence ID" value="CAL1155948.1"/>
    <property type="molecule type" value="Genomic_DNA"/>
</dbReference>
<accession>A0A9P1G743</accession>
<sequence>MCSSSGPNAKALHATRKLWTGLLDLEPSGMIHSQPLRHALLSLLAENPDINLGEHTGLVWVNLKVERLNCLLAHVRKLGKDSKALMPVAAKLTRGQYHELLVGLKKLKMPNKTELALVPVTAPKEELGKAKLGKAKPSKDAGKLGKVGKEALGKGKRKLAPIISDVSLDSEGFPGMFSSPSKKARTASSSQVMCLRRASSRLHAAMGYGLEKPKPKTKAKPAKKPASCLGKGKSKPGKALADEPKEREPWVDLKQTDANKPQPRSYLQGRVEGGKLHLIVEVAQNMPTHYLAIIGKIRCALEKGNLTKAEALAMRKDLLEKYSP</sequence>
<dbReference type="Proteomes" id="UP001152797">
    <property type="component" value="Unassembled WGS sequence"/>
</dbReference>
<organism evidence="2">
    <name type="scientific">Cladocopium goreaui</name>
    <dbReference type="NCBI Taxonomy" id="2562237"/>
    <lineage>
        <taxon>Eukaryota</taxon>
        <taxon>Sar</taxon>
        <taxon>Alveolata</taxon>
        <taxon>Dinophyceae</taxon>
        <taxon>Suessiales</taxon>
        <taxon>Symbiodiniaceae</taxon>
        <taxon>Cladocopium</taxon>
    </lineage>
</organism>
<dbReference type="OrthoDB" id="10629224at2759"/>
<reference evidence="3 4" key="2">
    <citation type="submission" date="2024-05" db="EMBL/GenBank/DDBJ databases">
        <authorList>
            <person name="Chen Y."/>
            <person name="Shah S."/>
            <person name="Dougan E. K."/>
            <person name="Thang M."/>
            <person name="Chan C."/>
        </authorList>
    </citation>
    <scope>NUCLEOTIDE SEQUENCE [LARGE SCALE GENOMIC DNA]</scope>
</reference>
<reference evidence="2" key="1">
    <citation type="submission" date="2022-10" db="EMBL/GenBank/DDBJ databases">
        <authorList>
            <person name="Chen Y."/>
            <person name="Dougan E. K."/>
            <person name="Chan C."/>
            <person name="Rhodes N."/>
            <person name="Thang M."/>
        </authorList>
    </citation>
    <scope>NUCLEOTIDE SEQUENCE</scope>
</reference>